<sequence>MDPPVEKSNQIEKFEAAREDTKNYAGCSDSIASILMLLSDSSVLSRLLNFNSRLILSLKVLVKEFKSHRLLESPEFADFDCLVYVVLAEFWGLY</sequence>
<evidence type="ECO:0000313" key="1">
    <source>
        <dbReference type="EMBL" id="KAJ6999200.1"/>
    </source>
</evidence>
<keyword evidence="2" id="KW-1185">Reference proteome</keyword>
<evidence type="ECO:0000313" key="2">
    <source>
        <dbReference type="Proteomes" id="UP001164929"/>
    </source>
</evidence>
<dbReference type="EMBL" id="JAQIZT010000005">
    <property type="protein sequence ID" value="KAJ6999200.1"/>
    <property type="molecule type" value="Genomic_DNA"/>
</dbReference>
<dbReference type="AlphaFoldDB" id="A0AAD6QZU2"/>
<comment type="caution">
    <text evidence="1">The sequence shown here is derived from an EMBL/GenBank/DDBJ whole genome shotgun (WGS) entry which is preliminary data.</text>
</comment>
<reference evidence="1" key="1">
    <citation type="journal article" date="2023" name="Mol. Ecol. Resour.">
        <title>Chromosome-level genome assembly of a triploid poplar Populus alba 'Berolinensis'.</title>
        <authorList>
            <person name="Chen S."/>
            <person name="Yu Y."/>
            <person name="Wang X."/>
            <person name="Wang S."/>
            <person name="Zhang T."/>
            <person name="Zhou Y."/>
            <person name="He R."/>
            <person name="Meng N."/>
            <person name="Wang Y."/>
            <person name="Liu W."/>
            <person name="Liu Z."/>
            <person name="Liu J."/>
            <person name="Guo Q."/>
            <person name="Huang H."/>
            <person name="Sederoff R.R."/>
            <person name="Wang G."/>
            <person name="Qu G."/>
            <person name="Chen S."/>
        </authorList>
    </citation>
    <scope>NUCLEOTIDE SEQUENCE</scope>
    <source>
        <strain evidence="1">SC-2020</strain>
    </source>
</reference>
<organism evidence="1 2">
    <name type="scientific">Populus alba x Populus x berolinensis</name>
    <dbReference type="NCBI Taxonomy" id="444605"/>
    <lineage>
        <taxon>Eukaryota</taxon>
        <taxon>Viridiplantae</taxon>
        <taxon>Streptophyta</taxon>
        <taxon>Embryophyta</taxon>
        <taxon>Tracheophyta</taxon>
        <taxon>Spermatophyta</taxon>
        <taxon>Magnoliopsida</taxon>
        <taxon>eudicotyledons</taxon>
        <taxon>Gunneridae</taxon>
        <taxon>Pentapetalae</taxon>
        <taxon>rosids</taxon>
        <taxon>fabids</taxon>
        <taxon>Malpighiales</taxon>
        <taxon>Salicaceae</taxon>
        <taxon>Saliceae</taxon>
        <taxon>Populus</taxon>
    </lineage>
</organism>
<accession>A0AAD6QZU2</accession>
<name>A0AAD6QZU2_9ROSI</name>
<proteinExistence type="predicted"/>
<protein>
    <submittedName>
        <fullName evidence="1">Uncharacterized protein</fullName>
    </submittedName>
</protein>
<dbReference type="Proteomes" id="UP001164929">
    <property type="component" value="Chromosome 5"/>
</dbReference>
<gene>
    <name evidence="1" type="ORF">NC653_015135</name>
</gene>